<dbReference type="GO" id="GO:0009337">
    <property type="term" value="C:sulfite reductase complex (NADPH)"/>
    <property type="evidence" value="ECO:0007669"/>
    <property type="project" value="TreeGrafter"/>
</dbReference>
<gene>
    <name evidence="7" type="ORF">CXU22_10060</name>
</gene>
<evidence type="ECO:0000256" key="2">
    <source>
        <dbReference type="ARBA" id="ARBA00022723"/>
    </source>
</evidence>
<dbReference type="Proteomes" id="UP000236000">
    <property type="component" value="Unassembled WGS sequence"/>
</dbReference>
<comment type="caution">
    <text evidence="7">The sequence shown here is derived from an EMBL/GenBank/DDBJ whole genome shotgun (WGS) entry which is preliminary data.</text>
</comment>
<evidence type="ECO:0000256" key="5">
    <source>
        <dbReference type="ARBA" id="ARBA00023014"/>
    </source>
</evidence>
<dbReference type="InterPro" id="IPR045169">
    <property type="entry name" value="NO2/SO3_Rdtase_4Fe4S_prot"/>
</dbReference>
<evidence type="ECO:0000313" key="7">
    <source>
        <dbReference type="EMBL" id="PNC16985.1"/>
    </source>
</evidence>
<dbReference type="SUPFAM" id="SSF56014">
    <property type="entry name" value="Nitrite and sulphite reductase 4Fe-4S domain-like"/>
    <property type="match status" value="2"/>
</dbReference>
<dbReference type="RefSeq" id="WP_102715105.1">
    <property type="nucleotide sequence ID" value="NZ_PJKA01000013.1"/>
</dbReference>
<dbReference type="PANTHER" id="PTHR11493:SF47">
    <property type="entry name" value="SULFITE REDUCTASE [NADPH] SUBUNIT BETA"/>
    <property type="match status" value="1"/>
</dbReference>
<dbReference type="PROSITE" id="PS00365">
    <property type="entry name" value="NIR_SIR"/>
    <property type="match status" value="1"/>
</dbReference>
<sequence>MRDTYTLEYPFCGGWMEPAQWQAILEAVDGGCRLVSFSTLSIPLDGADEQECVRKGMALAEKLSRLVPYTEQAVDVGSSLCWGENRDAWLHFAGKLNRFSSPVSFPAYEIRRNRECLFSSDPRPEERFSALHKRVRICLEEAPHHEFGLFSCDLGFAVPKGGHPEGGVHLFAGGGGGIPAGSPALAPRAASWLGRYSLPEALKAAAVLVALNERFGETENPRKRRLKSLFATRGLDWVRNELKNAGLYPGEGEEPEFSSSGEWSRNDFYNGLLVALPSGCLEDTPEYAVAAAFRRAAPFLTAPVRITPRGNLRLHPADRCVAERIKMLLRGSRRFSPLSIESCSCRGLPACRRARAASSLIHQELNGWLEEILHEFGLDDEPVVFRISGCPNGCSRPLFAELALVGRSEGVYDVFAGGRPQGDRTAFLLRRALPIGKVRELFRETFRQFALAKGENEAWTFGEWAFDRLQAGEVGPCCAHRP</sequence>
<dbReference type="GO" id="GO:0000103">
    <property type="term" value="P:sulfate assimilation"/>
    <property type="evidence" value="ECO:0007669"/>
    <property type="project" value="TreeGrafter"/>
</dbReference>
<evidence type="ECO:0000313" key="8">
    <source>
        <dbReference type="Proteomes" id="UP000236000"/>
    </source>
</evidence>
<reference evidence="7 8" key="1">
    <citation type="journal article" date="2017" name="BMC Genomics">
        <title>Genome sequencing of 39 Akkermansia muciniphila isolates reveals its population structure, genomic and functional diverisity, and global distribution in mammalian gut microbiotas.</title>
        <authorList>
            <person name="Guo X."/>
            <person name="Li S."/>
            <person name="Zhang J."/>
            <person name="Wu F."/>
            <person name="Li X."/>
            <person name="Wu D."/>
            <person name="Zhang M."/>
            <person name="Ou Z."/>
            <person name="Jie Z."/>
            <person name="Yan Q."/>
            <person name="Li P."/>
            <person name="Yi J."/>
            <person name="Peng Y."/>
        </authorList>
    </citation>
    <scope>NUCLEOTIDE SEQUENCE [LARGE SCALE GENOMIC DNA]</scope>
    <source>
        <strain evidence="7 8">GP24</strain>
    </source>
</reference>
<dbReference type="InterPro" id="IPR006066">
    <property type="entry name" value="NO2/SO3_Rdtase_FeS/sirohaem_BS"/>
</dbReference>
<dbReference type="GO" id="GO:0016002">
    <property type="term" value="F:sulfite reductase activity"/>
    <property type="evidence" value="ECO:0007669"/>
    <property type="project" value="TreeGrafter"/>
</dbReference>
<dbReference type="GO" id="GO:0020037">
    <property type="term" value="F:heme binding"/>
    <property type="evidence" value="ECO:0007669"/>
    <property type="project" value="InterPro"/>
</dbReference>
<keyword evidence="1" id="KW-0004">4Fe-4S</keyword>
<evidence type="ECO:0000259" key="6">
    <source>
        <dbReference type="Pfam" id="PF01077"/>
    </source>
</evidence>
<evidence type="ECO:0000256" key="3">
    <source>
        <dbReference type="ARBA" id="ARBA00023002"/>
    </source>
</evidence>
<dbReference type="Gene3D" id="3.30.413.10">
    <property type="entry name" value="Sulfite Reductase Hemoprotein, domain 1"/>
    <property type="match status" value="2"/>
</dbReference>
<evidence type="ECO:0000256" key="4">
    <source>
        <dbReference type="ARBA" id="ARBA00023004"/>
    </source>
</evidence>
<keyword evidence="5" id="KW-0411">Iron-sulfur</keyword>
<dbReference type="GO" id="GO:0046872">
    <property type="term" value="F:metal ion binding"/>
    <property type="evidence" value="ECO:0007669"/>
    <property type="project" value="UniProtKB-KW"/>
</dbReference>
<dbReference type="InterPro" id="IPR006067">
    <property type="entry name" value="NO2/SO3_Rdtase_4Fe4S_dom"/>
</dbReference>
<accession>A0A2N8HAW0</accession>
<proteinExistence type="predicted"/>
<dbReference type="GO" id="GO:0050311">
    <property type="term" value="F:sulfite reductase (ferredoxin) activity"/>
    <property type="evidence" value="ECO:0007669"/>
    <property type="project" value="TreeGrafter"/>
</dbReference>
<keyword evidence="2" id="KW-0479">Metal-binding</keyword>
<dbReference type="EMBL" id="PJKA01000013">
    <property type="protein sequence ID" value="PNC16985.1"/>
    <property type="molecule type" value="Genomic_DNA"/>
</dbReference>
<evidence type="ECO:0000256" key="1">
    <source>
        <dbReference type="ARBA" id="ARBA00022485"/>
    </source>
</evidence>
<dbReference type="GO" id="GO:0051539">
    <property type="term" value="F:4 iron, 4 sulfur cluster binding"/>
    <property type="evidence" value="ECO:0007669"/>
    <property type="project" value="UniProtKB-KW"/>
</dbReference>
<keyword evidence="3" id="KW-0560">Oxidoreductase</keyword>
<dbReference type="OrthoDB" id="9803707at2"/>
<organism evidence="7 8">
    <name type="scientific">Akkermansia muciniphila</name>
    <dbReference type="NCBI Taxonomy" id="239935"/>
    <lineage>
        <taxon>Bacteria</taxon>
        <taxon>Pseudomonadati</taxon>
        <taxon>Verrucomicrobiota</taxon>
        <taxon>Verrucomicrobiia</taxon>
        <taxon>Verrucomicrobiales</taxon>
        <taxon>Akkermansiaceae</taxon>
        <taxon>Akkermansia</taxon>
    </lineage>
</organism>
<protein>
    <recommendedName>
        <fullName evidence="6">Nitrite/sulphite reductase 4Fe-4S domain-containing protein</fullName>
    </recommendedName>
</protein>
<keyword evidence="4" id="KW-0408">Iron</keyword>
<feature type="domain" description="Nitrite/sulphite reductase 4Fe-4S" evidence="6">
    <location>
        <begin position="124"/>
        <end position="243"/>
    </location>
</feature>
<dbReference type="InterPro" id="IPR045854">
    <property type="entry name" value="NO2/SO3_Rdtase_4Fe4S_sf"/>
</dbReference>
<dbReference type="AlphaFoldDB" id="A0A2N8HAW0"/>
<dbReference type="Pfam" id="PF01077">
    <property type="entry name" value="NIR_SIR"/>
    <property type="match status" value="1"/>
</dbReference>
<name>A0A2N8HAW0_9BACT</name>
<dbReference type="PANTHER" id="PTHR11493">
    <property type="entry name" value="SULFITE REDUCTASE [NADPH] SUBUNIT BETA-RELATED"/>
    <property type="match status" value="1"/>
</dbReference>